<proteinExistence type="predicted"/>
<protein>
    <submittedName>
        <fullName evidence="2">Uncharacterized protein</fullName>
    </submittedName>
</protein>
<reference evidence="2" key="1">
    <citation type="submission" date="2019-12" db="EMBL/GenBank/DDBJ databases">
        <title>Genome sequencing and annotation of Brassica cretica.</title>
        <authorList>
            <person name="Studholme D.J."/>
            <person name="Sarris P.F."/>
        </authorList>
    </citation>
    <scope>NUCLEOTIDE SEQUENCE</scope>
    <source>
        <strain evidence="2">PFS-102/07</strain>
        <tissue evidence="2">Leaf</tissue>
    </source>
</reference>
<feature type="region of interest" description="Disordered" evidence="1">
    <location>
        <begin position="1"/>
        <end position="78"/>
    </location>
</feature>
<feature type="compositionally biased region" description="Basic residues" evidence="1">
    <location>
        <begin position="25"/>
        <end position="34"/>
    </location>
</feature>
<name>A0A8S9KC59_BRACR</name>
<sequence>MIVSTGGVLDDRSRNTGEVLEEHHRERRRSHRRREIYTERQNRGRRGRIADGEAESPTERQNRRRRGGTVEERNQNRLISSLGKEREIREREASTFYLTRVPLGTALVLLN</sequence>
<organism evidence="2">
    <name type="scientific">Brassica cretica</name>
    <name type="common">Mustard</name>
    <dbReference type="NCBI Taxonomy" id="69181"/>
    <lineage>
        <taxon>Eukaryota</taxon>
        <taxon>Viridiplantae</taxon>
        <taxon>Streptophyta</taxon>
        <taxon>Embryophyta</taxon>
        <taxon>Tracheophyta</taxon>
        <taxon>Spermatophyta</taxon>
        <taxon>Magnoliopsida</taxon>
        <taxon>eudicotyledons</taxon>
        <taxon>Gunneridae</taxon>
        <taxon>Pentapetalae</taxon>
        <taxon>rosids</taxon>
        <taxon>malvids</taxon>
        <taxon>Brassicales</taxon>
        <taxon>Brassicaceae</taxon>
        <taxon>Brassiceae</taxon>
        <taxon>Brassica</taxon>
    </lineage>
</organism>
<accession>A0A8S9KC59</accession>
<evidence type="ECO:0000313" key="2">
    <source>
        <dbReference type="EMBL" id="KAF2591789.1"/>
    </source>
</evidence>
<feature type="compositionally biased region" description="Basic and acidic residues" evidence="1">
    <location>
        <begin position="9"/>
        <end position="24"/>
    </location>
</feature>
<dbReference type="EMBL" id="QGKY02000190">
    <property type="protein sequence ID" value="KAF2591789.1"/>
    <property type="molecule type" value="Genomic_DNA"/>
</dbReference>
<evidence type="ECO:0000256" key="1">
    <source>
        <dbReference type="SAM" id="MobiDB-lite"/>
    </source>
</evidence>
<comment type="caution">
    <text evidence="2">The sequence shown here is derived from an EMBL/GenBank/DDBJ whole genome shotgun (WGS) entry which is preliminary data.</text>
</comment>
<dbReference type="AlphaFoldDB" id="A0A8S9KC59"/>
<gene>
    <name evidence="2" type="ORF">F2Q70_00041829</name>
</gene>